<evidence type="ECO:0000256" key="10">
    <source>
        <dbReference type="ARBA" id="ARBA00022734"/>
    </source>
</evidence>
<dbReference type="InterPro" id="IPR044156">
    <property type="entry name" value="Galectin-like"/>
</dbReference>
<dbReference type="GO" id="GO:0001772">
    <property type="term" value="C:immunological synapse"/>
    <property type="evidence" value="ECO:0007669"/>
    <property type="project" value="TreeGrafter"/>
</dbReference>
<dbReference type="RefSeq" id="XP_030070485.1">
    <property type="nucleotide sequence ID" value="XM_030214625.1"/>
</dbReference>
<dbReference type="AlphaFoldDB" id="A0A6P7Z423"/>
<evidence type="ECO:0000313" key="24">
    <source>
        <dbReference type="RefSeq" id="XP_030070484.1"/>
    </source>
</evidence>
<dbReference type="SMART" id="SM00908">
    <property type="entry name" value="Gal-bind_lectin"/>
    <property type="match status" value="1"/>
</dbReference>
<dbReference type="GO" id="GO:0030154">
    <property type="term" value="P:cell differentiation"/>
    <property type="evidence" value="ECO:0007669"/>
    <property type="project" value="UniProtKB-KW"/>
</dbReference>
<keyword evidence="16" id="KW-1015">Disulfide bond</keyword>
<evidence type="ECO:0000256" key="18">
    <source>
        <dbReference type="ARBA" id="ARBA00023242"/>
    </source>
</evidence>
<dbReference type="RefSeq" id="XP_030070484.1">
    <property type="nucleotide sequence ID" value="XM_030214624.1"/>
</dbReference>
<dbReference type="Gene3D" id="2.60.120.200">
    <property type="match status" value="1"/>
</dbReference>
<evidence type="ECO:0000313" key="23">
    <source>
        <dbReference type="RefSeq" id="XP_030070483.1"/>
    </source>
</evidence>
<dbReference type="InterPro" id="IPR001079">
    <property type="entry name" value="Galectin_CRD"/>
</dbReference>
<dbReference type="SMART" id="SM00276">
    <property type="entry name" value="GLECT"/>
    <property type="match status" value="1"/>
</dbReference>
<dbReference type="OrthoDB" id="8942303at2759"/>
<dbReference type="GO" id="GO:0019863">
    <property type="term" value="F:IgE binding"/>
    <property type="evidence" value="ECO:0007669"/>
    <property type="project" value="UniProtKB-KW"/>
</dbReference>
<evidence type="ECO:0000313" key="22">
    <source>
        <dbReference type="RefSeq" id="XP_030070482.1"/>
    </source>
</evidence>
<evidence type="ECO:0000256" key="16">
    <source>
        <dbReference type="ARBA" id="ARBA00023157"/>
    </source>
</evidence>
<dbReference type="Pfam" id="PF00337">
    <property type="entry name" value="Gal-bind_lectin"/>
    <property type="match status" value="1"/>
</dbReference>
<keyword evidence="14" id="KW-0389">IgE-binding protein</keyword>
<dbReference type="GO" id="GO:0008380">
    <property type="term" value="P:RNA splicing"/>
    <property type="evidence" value="ECO:0007669"/>
    <property type="project" value="UniProtKB-KW"/>
</dbReference>
<dbReference type="KEGG" id="muo:115477622"/>
<dbReference type="GO" id="GO:0090280">
    <property type="term" value="P:positive regulation of calcium ion import"/>
    <property type="evidence" value="ECO:0007669"/>
    <property type="project" value="TreeGrafter"/>
</dbReference>
<keyword evidence="5" id="KW-0964">Secreted</keyword>
<dbReference type="GO" id="GO:0005615">
    <property type="term" value="C:extracellular space"/>
    <property type="evidence" value="ECO:0007669"/>
    <property type="project" value="TreeGrafter"/>
</dbReference>
<evidence type="ECO:0000256" key="3">
    <source>
        <dbReference type="ARBA" id="ARBA00004613"/>
    </source>
</evidence>
<evidence type="ECO:0000313" key="21">
    <source>
        <dbReference type="Proteomes" id="UP000515156"/>
    </source>
</evidence>
<evidence type="ECO:0000256" key="8">
    <source>
        <dbReference type="ARBA" id="ARBA00022664"/>
    </source>
</evidence>
<dbReference type="GO" id="GO:0045806">
    <property type="term" value="P:negative regulation of endocytosis"/>
    <property type="evidence" value="ECO:0007669"/>
    <property type="project" value="TreeGrafter"/>
</dbReference>
<evidence type="ECO:0000256" key="5">
    <source>
        <dbReference type="ARBA" id="ARBA00022525"/>
    </source>
</evidence>
<dbReference type="CDD" id="cd00070">
    <property type="entry name" value="GLECT"/>
    <property type="match status" value="1"/>
</dbReference>
<dbReference type="InterPro" id="IPR013320">
    <property type="entry name" value="ConA-like_dom_sf"/>
</dbReference>
<evidence type="ECO:0000256" key="9">
    <source>
        <dbReference type="ARBA" id="ARBA00022728"/>
    </source>
</evidence>
<keyword evidence="11" id="KW-0677">Repeat</keyword>
<comment type="subcellular location">
    <subcellularLocation>
        <location evidence="2">Cytoplasm</location>
    </subcellularLocation>
    <subcellularLocation>
        <location evidence="1">Nucleus</location>
    </subcellularLocation>
    <subcellularLocation>
        <location evidence="3">Secreted</location>
    </subcellularLocation>
</comment>
<keyword evidence="9" id="KW-0747">Spliceosome</keyword>
<organism evidence="21 24">
    <name type="scientific">Microcaecilia unicolor</name>
    <dbReference type="NCBI Taxonomy" id="1415580"/>
    <lineage>
        <taxon>Eukaryota</taxon>
        <taxon>Metazoa</taxon>
        <taxon>Chordata</taxon>
        <taxon>Craniata</taxon>
        <taxon>Vertebrata</taxon>
        <taxon>Euteleostomi</taxon>
        <taxon>Amphibia</taxon>
        <taxon>Gymnophiona</taxon>
        <taxon>Siphonopidae</taxon>
        <taxon>Microcaecilia</taxon>
    </lineage>
</organism>
<dbReference type="GO" id="GO:0048030">
    <property type="term" value="F:disaccharide binding"/>
    <property type="evidence" value="ECO:0007669"/>
    <property type="project" value="TreeGrafter"/>
</dbReference>
<feature type="domain" description="Galectin" evidence="20">
    <location>
        <begin position="9"/>
        <end position="139"/>
    </location>
</feature>
<dbReference type="GO" id="GO:2001237">
    <property type="term" value="P:negative regulation of extrinsic apoptotic signaling pathway"/>
    <property type="evidence" value="ECO:0007669"/>
    <property type="project" value="TreeGrafter"/>
</dbReference>
<evidence type="ECO:0000256" key="19">
    <source>
        <dbReference type="RuleBase" id="RU102079"/>
    </source>
</evidence>
<dbReference type="GO" id="GO:0043236">
    <property type="term" value="F:laminin binding"/>
    <property type="evidence" value="ECO:0007669"/>
    <property type="project" value="TreeGrafter"/>
</dbReference>
<name>A0A6P7Z423_9AMPH</name>
<dbReference type="RefSeq" id="XP_030070483.1">
    <property type="nucleotide sequence ID" value="XM_030214623.1"/>
</dbReference>
<keyword evidence="17" id="KW-0508">mRNA splicing</keyword>
<dbReference type="GO" id="GO:0002548">
    <property type="term" value="P:monocyte chemotaxis"/>
    <property type="evidence" value="ECO:0007669"/>
    <property type="project" value="TreeGrafter"/>
</dbReference>
<evidence type="ECO:0000313" key="25">
    <source>
        <dbReference type="RefSeq" id="XP_030070485.1"/>
    </source>
</evidence>
<keyword evidence="21" id="KW-1185">Reference proteome</keyword>
<dbReference type="GO" id="GO:0048245">
    <property type="term" value="P:eosinophil chemotaxis"/>
    <property type="evidence" value="ECO:0007669"/>
    <property type="project" value="TreeGrafter"/>
</dbReference>
<dbReference type="GO" id="GO:0048246">
    <property type="term" value="P:macrophage chemotaxis"/>
    <property type="evidence" value="ECO:0007669"/>
    <property type="project" value="TreeGrafter"/>
</dbReference>
<evidence type="ECO:0000256" key="7">
    <source>
        <dbReference type="ARBA" id="ARBA00022588"/>
    </source>
</evidence>
<dbReference type="Proteomes" id="UP000515156">
    <property type="component" value="Chromosome 9"/>
</dbReference>
<accession>A0A6P7Z423</accession>
<evidence type="ECO:0000256" key="12">
    <source>
        <dbReference type="ARBA" id="ARBA00022782"/>
    </source>
</evidence>
<evidence type="ECO:0000256" key="17">
    <source>
        <dbReference type="ARBA" id="ARBA00023187"/>
    </source>
</evidence>
<dbReference type="PANTHER" id="PTHR11346">
    <property type="entry name" value="GALECTIN"/>
    <property type="match status" value="1"/>
</dbReference>
<evidence type="ECO:0000256" key="14">
    <source>
        <dbReference type="ARBA" id="ARBA00022972"/>
    </source>
</evidence>
<dbReference type="GO" id="GO:0045087">
    <property type="term" value="P:innate immune response"/>
    <property type="evidence" value="ECO:0007669"/>
    <property type="project" value="UniProtKB-KW"/>
</dbReference>
<evidence type="ECO:0000256" key="13">
    <source>
        <dbReference type="ARBA" id="ARBA00022859"/>
    </source>
</evidence>
<evidence type="ECO:0000256" key="15">
    <source>
        <dbReference type="ARBA" id="ARBA00022990"/>
    </source>
</evidence>
<dbReference type="GO" id="GO:0050918">
    <property type="term" value="P:positive chemotaxis"/>
    <property type="evidence" value="ECO:0007669"/>
    <property type="project" value="TreeGrafter"/>
</dbReference>
<reference evidence="22 23" key="1">
    <citation type="submission" date="2025-04" db="UniProtKB">
        <authorList>
            <consortium name="RefSeq"/>
        </authorList>
    </citation>
    <scope>IDENTIFICATION</scope>
</reference>
<keyword evidence="18" id="KW-0539">Nucleus</keyword>
<keyword evidence="7" id="KW-0399">Innate immunity</keyword>
<dbReference type="GO" id="GO:0005681">
    <property type="term" value="C:spliceosomal complex"/>
    <property type="evidence" value="ECO:0007669"/>
    <property type="project" value="UniProtKB-KW"/>
</dbReference>
<evidence type="ECO:0000256" key="1">
    <source>
        <dbReference type="ARBA" id="ARBA00004123"/>
    </source>
</evidence>
<dbReference type="SUPFAM" id="SSF49899">
    <property type="entry name" value="Concanavalin A-like lectins/glucanases"/>
    <property type="match status" value="1"/>
</dbReference>
<evidence type="ECO:0000256" key="6">
    <source>
        <dbReference type="ARBA" id="ARBA00022553"/>
    </source>
</evidence>
<keyword evidence="13" id="KW-0391">Immunity</keyword>
<evidence type="ECO:0000256" key="4">
    <source>
        <dbReference type="ARBA" id="ARBA00022490"/>
    </source>
</evidence>
<sequence>MATDSRISVDHRLNGILIPHSIVTILGKIKPDPDRLGIDFRKDNRNICFHFDVRFKGSKKIVCNNLKDDVYGIEEIKSDISPFSPGKTFKIDIECMEDCFKVSVDDNYLLTFNARMKPLKDINHINIWGDIEFSGCLITLK</sequence>
<dbReference type="RefSeq" id="XP_030070482.1">
    <property type="nucleotide sequence ID" value="XM_030214622.1"/>
</dbReference>
<dbReference type="GO" id="GO:0006397">
    <property type="term" value="P:mRNA processing"/>
    <property type="evidence" value="ECO:0007669"/>
    <property type="project" value="UniProtKB-KW"/>
</dbReference>
<evidence type="ECO:0000256" key="2">
    <source>
        <dbReference type="ARBA" id="ARBA00004496"/>
    </source>
</evidence>
<protein>
    <recommendedName>
        <fullName evidence="19">Galectin</fullName>
    </recommendedName>
</protein>
<evidence type="ECO:0000259" key="20">
    <source>
        <dbReference type="PROSITE" id="PS51304"/>
    </source>
</evidence>
<gene>
    <name evidence="22 23 24 25" type="primary">LOC115477622</name>
</gene>
<evidence type="ECO:0000256" key="11">
    <source>
        <dbReference type="ARBA" id="ARBA00022737"/>
    </source>
</evidence>
<keyword evidence="8" id="KW-0507">mRNA processing</keyword>
<dbReference type="PANTHER" id="PTHR11346:SF26">
    <property type="entry name" value="GALECTIN-3"/>
    <property type="match status" value="1"/>
</dbReference>
<dbReference type="GO" id="GO:0005737">
    <property type="term" value="C:cytoplasm"/>
    <property type="evidence" value="ECO:0007669"/>
    <property type="project" value="UniProtKB-SubCell"/>
</dbReference>
<proteinExistence type="predicted"/>
<keyword evidence="4" id="KW-0963">Cytoplasm</keyword>
<keyword evidence="6" id="KW-0597">Phosphoprotein</keyword>
<dbReference type="PROSITE" id="PS51304">
    <property type="entry name" value="GALECTIN"/>
    <property type="match status" value="1"/>
</dbReference>
<keyword evidence="15" id="KW-0007">Acetylation</keyword>
<keyword evidence="10 19" id="KW-0430">Lectin</keyword>
<dbReference type="GeneID" id="115477622"/>
<keyword evidence="12" id="KW-0221">Differentiation</keyword>
<dbReference type="GO" id="GO:0030593">
    <property type="term" value="P:neutrophil chemotaxis"/>
    <property type="evidence" value="ECO:0007669"/>
    <property type="project" value="TreeGrafter"/>
</dbReference>